<evidence type="ECO:0000313" key="1">
    <source>
        <dbReference type="EMBL" id="KKY33945.1"/>
    </source>
</evidence>
<sequence>MSDYQSGDSDDTLSLGYAFDLPQFNLRGLRIFVGHRRRTSIEIDPMGDRMEWMIEDEDDADNGEREGLSFDRGFLGRRHPASQQMGQAIDLALRMMETPKSINIMTRVAKRMVDDRPLEVLHITPQSAAGEVVALVRNWIAKLRQQEFFKIQLIVEKLVYHAFSGHDQSRVEHQICLFHVANLIINQVQAFWVAFLWPEVAHRGTEQPVAVHNEATMGLLDFYRSPSAGYHWDAEFFGGIVQVHHMADSPHADFTPRGGFGRNLSIGYPYLNRADGTEQCIPMGSITRCVNYDFSEVLRGGLGTCGNRVPPFGFPFLDYPREG</sequence>
<gene>
    <name evidence="1" type="ORF">UCDDA912_g06083</name>
</gene>
<reference evidence="1 2" key="1">
    <citation type="submission" date="2015-05" db="EMBL/GenBank/DDBJ databases">
        <title>Distinctive expansion of gene families associated with plant cell wall degradation and secondary metabolism in the genomes of grapevine trunk pathogens.</title>
        <authorList>
            <person name="Lawrence D.P."/>
            <person name="Travadon R."/>
            <person name="Rolshausen P.E."/>
            <person name="Baumgartner K."/>
        </authorList>
    </citation>
    <scope>NUCLEOTIDE SEQUENCE [LARGE SCALE GENOMIC DNA]</scope>
    <source>
        <strain evidence="1">DA912</strain>
    </source>
</reference>
<reference evidence="1 2" key="2">
    <citation type="submission" date="2015-05" db="EMBL/GenBank/DDBJ databases">
        <authorList>
            <person name="Morales-Cruz A."/>
            <person name="Amrine K.C."/>
            <person name="Cantu D."/>
        </authorList>
    </citation>
    <scope>NUCLEOTIDE SEQUENCE [LARGE SCALE GENOMIC DNA]</scope>
    <source>
        <strain evidence="1">DA912</strain>
    </source>
</reference>
<organism evidence="1 2">
    <name type="scientific">Diaporthe ampelina</name>
    <dbReference type="NCBI Taxonomy" id="1214573"/>
    <lineage>
        <taxon>Eukaryota</taxon>
        <taxon>Fungi</taxon>
        <taxon>Dikarya</taxon>
        <taxon>Ascomycota</taxon>
        <taxon>Pezizomycotina</taxon>
        <taxon>Sordariomycetes</taxon>
        <taxon>Sordariomycetidae</taxon>
        <taxon>Diaporthales</taxon>
        <taxon>Diaporthaceae</taxon>
        <taxon>Diaporthe</taxon>
    </lineage>
</organism>
<dbReference type="EMBL" id="LCUC01000222">
    <property type="protein sequence ID" value="KKY33945.1"/>
    <property type="molecule type" value="Genomic_DNA"/>
</dbReference>
<dbReference type="OrthoDB" id="5237972at2759"/>
<comment type="caution">
    <text evidence="1">The sequence shown here is derived from an EMBL/GenBank/DDBJ whole genome shotgun (WGS) entry which is preliminary data.</text>
</comment>
<protein>
    <submittedName>
        <fullName evidence="1">Uncharacterized protein</fullName>
    </submittedName>
</protein>
<dbReference type="AlphaFoldDB" id="A0A0G2I1H6"/>
<evidence type="ECO:0000313" key="2">
    <source>
        <dbReference type="Proteomes" id="UP000034680"/>
    </source>
</evidence>
<dbReference type="Proteomes" id="UP000034680">
    <property type="component" value="Unassembled WGS sequence"/>
</dbReference>
<keyword evidence="2" id="KW-1185">Reference proteome</keyword>
<accession>A0A0G2I1H6</accession>
<name>A0A0G2I1H6_9PEZI</name>
<proteinExistence type="predicted"/>